<evidence type="ECO:0000313" key="2">
    <source>
        <dbReference type="EMBL" id="TKS06661.1"/>
    </source>
</evidence>
<name>A0A4U5Q9U1_POPAL</name>
<comment type="caution">
    <text evidence="2">The sequence shown here is derived from an EMBL/GenBank/DDBJ whole genome shotgun (WGS) entry which is preliminary data.</text>
</comment>
<dbReference type="PANTHER" id="PTHR31286">
    <property type="entry name" value="GLYCINE-RICH CELL WALL STRUCTURAL PROTEIN 1.8-LIKE"/>
    <property type="match status" value="1"/>
</dbReference>
<dbReference type="EMBL" id="RCHU01000342">
    <property type="protein sequence ID" value="TKS06661.1"/>
    <property type="molecule type" value="Genomic_DNA"/>
</dbReference>
<evidence type="ECO:0008006" key="3">
    <source>
        <dbReference type="Google" id="ProtNLM"/>
    </source>
</evidence>
<organism evidence="2">
    <name type="scientific">Populus alba</name>
    <name type="common">White poplar</name>
    <dbReference type="NCBI Taxonomy" id="43335"/>
    <lineage>
        <taxon>Eukaryota</taxon>
        <taxon>Viridiplantae</taxon>
        <taxon>Streptophyta</taxon>
        <taxon>Embryophyta</taxon>
        <taxon>Tracheophyta</taxon>
        <taxon>Spermatophyta</taxon>
        <taxon>Magnoliopsida</taxon>
        <taxon>eudicotyledons</taxon>
        <taxon>Gunneridae</taxon>
        <taxon>Pentapetalae</taxon>
        <taxon>rosids</taxon>
        <taxon>fabids</taxon>
        <taxon>Malpighiales</taxon>
        <taxon>Salicaceae</taxon>
        <taxon>Saliceae</taxon>
        <taxon>Populus</taxon>
    </lineage>
</organism>
<sequence>MDVGGGASPTNVVAGTSLTSTPGSRVWKDFFSASKPTAPCITLKNFSLNHLTKSCAISPEDFQPQFEVWNLCVVGYVSGKNPGTWLSMELSPLFGSVKLHFTIHDSGWLIYRFTREEDKLFVLNGGPYLIASVLGKPIQSDHITSTLSRLSYTRMLVEIDLREDLQHFVVVSLSSGPTLHQKAIYEALSKFYNYCNVLGHTRLLCPKAAASATKPAVVKASTVHAGKGSVFGRLGPHILPTPTGV</sequence>
<feature type="compositionally biased region" description="Polar residues" evidence="1">
    <location>
        <begin position="8"/>
        <end position="21"/>
    </location>
</feature>
<gene>
    <name evidence="2" type="ORF">D5086_0000120850</name>
</gene>
<dbReference type="InterPro" id="IPR040256">
    <property type="entry name" value="At4g02000-like"/>
</dbReference>
<protein>
    <recommendedName>
        <fullName evidence="3">DUF4283 domain-containing protein</fullName>
    </recommendedName>
</protein>
<feature type="region of interest" description="Disordered" evidence="1">
    <location>
        <begin position="1"/>
        <end position="21"/>
    </location>
</feature>
<dbReference type="AlphaFoldDB" id="A0A4U5Q9U1"/>
<evidence type="ECO:0000256" key="1">
    <source>
        <dbReference type="SAM" id="MobiDB-lite"/>
    </source>
</evidence>
<proteinExistence type="predicted"/>
<accession>A0A4U5Q9U1</accession>
<dbReference type="PANTHER" id="PTHR31286:SF180">
    <property type="entry name" value="OS10G0362600 PROTEIN"/>
    <property type="match status" value="1"/>
</dbReference>
<reference evidence="2" key="1">
    <citation type="submission" date="2018-10" db="EMBL/GenBank/DDBJ databases">
        <title>Population genomic analysis revealed the cold adaptation of white poplar.</title>
        <authorList>
            <person name="Liu Y.-J."/>
        </authorList>
    </citation>
    <scope>NUCLEOTIDE SEQUENCE [LARGE SCALE GENOMIC DNA]</scope>
    <source>
        <strain evidence="2">PAL-ZL1</strain>
    </source>
</reference>